<evidence type="ECO:0000313" key="1">
    <source>
        <dbReference type="EMBL" id="CAG8955124.1"/>
    </source>
</evidence>
<name>A0A9N9KWF4_9HELO</name>
<comment type="caution">
    <text evidence="1">The sequence shown here is derived from an EMBL/GenBank/DDBJ whole genome shotgun (WGS) entry which is preliminary data.</text>
</comment>
<evidence type="ECO:0000313" key="2">
    <source>
        <dbReference type="Proteomes" id="UP000696280"/>
    </source>
</evidence>
<accession>A0A9N9KWF4</accession>
<dbReference type="AlphaFoldDB" id="A0A9N9KWF4"/>
<organism evidence="1 2">
    <name type="scientific">Hymenoscyphus fraxineus</name>
    <dbReference type="NCBI Taxonomy" id="746836"/>
    <lineage>
        <taxon>Eukaryota</taxon>
        <taxon>Fungi</taxon>
        <taxon>Dikarya</taxon>
        <taxon>Ascomycota</taxon>
        <taxon>Pezizomycotina</taxon>
        <taxon>Leotiomycetes</taxon>
        <taxon>Helotiales</taxon>
        <taxon>Helotiaceae</taxon>
        <taxon>Hymenoscyphus</taxon>
    </lineage>
</organism>
<dbReference type="Proteomes" id="UP000696280">
    <property type="component" value="Unassembled WGS sequence"/>
</dbReference>
<protein>
    <submittedName>
        <fullName evidence="1">Uncharacterized protein</fullName>
    </submittedName>
</protein>
<gene>
    <name evidence="1" type="ORF">HYFRA_00007139</name>
</gene>
<reference evidence="1" key="1">
    <citation type="submission" date="2021-07" db="EMBL/GenBank/DDBJ databases">
        <authorList>
            <person name="Durling M."/>
        </authorList>
    </citation>
    <scope>NUCLEOTIDE SEQUENCE</scope>
</reference>
<sequence length="46" mass="4886">MPAVIAKDSPNPLQSRVALRVDVYARSSSSSSASLEASIYALLIYS</sequence>
<dbReference type="EMBL" id="CAJVRL010000060">
    <property type="protein sequence ID" value="CAG8955124.1"/>
    <property type="molecule type" value="Genomic_DNA"/>
</dbReference>
<proteinExistence type="predicted"/>
<keyword evidence="2" id="KW-1185">Reference proteome</keyword>